<organism evidence="1 2">
    <name type="scientific">Bodo saltans</name>
    <name type="common">Flagellated protozoan</name>
    <dbReference type="NCBI Taxonomy" id="75058"/>
    <lineage>
        <taxon>Eukaryota</taxon>
        <taxon>Discoba</taxon>
        <taxon>Euglenozoa</taxon>
        <taxon>Kinetoplastea</taxon>
        <taxon>Metakinetoplastina</taxon>
        <taxon>Eubodonida</taxon>
        <taxon>Bodonidae</taxon>
        <taxon>Bodo</taxon>
    </lineage>
</organism>
<dbReference type="EMBL" id="CYKH01000913">
    <property type="protein sequence ID" value="CUG64620.1"/>
    <property type="molecule type" value="Genomic_DNA"/>
</dbReference>
<evidence type="ECO:0000313" key="2">
    <source>
        <dbReference type="Proteomes" id="UP000051952"/>
    </source>
</evidence>
<dbReference type="Proteomes" id="UP000051952">
    <property type="component" value="Unassembled WGS sequence"/>
</dbReference>
<dbReference type="VEuPathDB" id="TriTrypDB:BSAL_82525"/>
<name>A0A0S4IZA0_BODSA</name>
<proteinExistence type="predicted"/>
<dbReference type="AlphaFoldDB" id="A0A0S4IZA0"/>
<keyword evidence="2" id="KW-1185">Reference proteome</keyword>
<feature type="non-terminal residue" evidence="1">
    <location>
        <position position="1"/>
    </location>
</feature>
<protein>
    <submittedName>
        <fullName evidence="1">Uncharacterized protein</fullName>
    </submittedName>
</protein>
<reference evidence="2" key="1">
    <citation type="submission" date="2015-09" db="EMBL/GenBank/DDBJ databases">
        <authorList>
            <consortium name="Pathogen Informatics"/>
        </authorList>
    </citation>
    <scope>NUCLEOTIDE SEQUENCE [LARGE SCALE GENOMIC DNA]</scope>
    <source>
        <strain evidence="2">Lake Konstanz</strain>
    </source>
</reference>
<gene>
    <name evidence="1" type="ORF">BSAL_82525</name>
</gene>
<accession>A0A0S4IZA0</accession>
<sequence>CTLGPVLNHAQLLVDMCRVYGVTNLASGEALKGMSFEYACDNVTIGVLPGNSNPAVAGLASEPTSVACLIGSVRERKSAKMDEWMYELQEGESLSLTKTGNSFVDTTTALSHALEKLMEGDGQRAGVLLSTVSPLGEASRTEGLLSARVEHVKQLIGLRQRGQSFPYVGQGLLI</sequence>
<evidence type="ECO:0000313" key="1">
    <source>
        <dbReference type="EMBL" id="CUG64620.1"/>
    </source>
</evidence>